<evidence type="ECO:0000256" key="3">
    <source>
        <dbReference type="ARBA" id="ARBA00022490"/>
    </source>
</evidence>
<dbReference type="PANTHER" id="PTHR38097:SF2">
    <property type="entry name" value="DNA-BINDING PROTEIN STPA"/>
    <property type="match status" value="1"/>
</dbReference>
<dbReference type="GO" id="GO:0009295">
    <property type="term" value="C:nucleoid"/>
    <property type="evidence" value="ECO:0007669"/>
    <property type="project" value="UniProtKB-SubCell"/>
</dbReference>
<dbReference type="GO" id="GO:0005829">
    <property type="term" value="C:cytosol"/>
    <property type="evidence" value="ECO:0007669"/>
    <property type="project" value="TreeGrafter"/>
</dbReference>
<dbReference type="Pfam" id="PF00816">
    <property type="entry name" value="Histone_HNS"/>
    <property type="match status" value="1"/>
</dbReference>
<gene>
    <name evidence="6" type="ORF">GH975_08180</name>
</gene>
<dbReference type="GO" id="GO:0001217">
    <property type="term" value="F:DNA-binding transcription repressor activity"/>
    <property type="evidence" value="ECO:0007669"/>
    <property type="project" value="TreeGrafter"/>
</dbReference>
<keyword evidence="7" id="KW-1185">Reference proteome</keyword>
<comment type="similarity">
    <text evidence="2">Belongs to the histone-like protein H-NS family.</text>
</comment>
<dbReference type="Gene3D" id="4.10.430.10">
    <property type="entry name" value="Histone-like protein H-NS, C-terminal domain"/>
    <property type="match status" value="1"/>
</dbReference>
<organism evidence="6 7">
    <name type="scientific">Litorivicinus lipolyticus</name>
    <dbReference type="NCBI Taxonomy" id="418701"/>
    <lineage>
        <taxon>Bacteria</taxon>
        <taxon>Pseudomonadati</taxon>
        <taxon>Pseudomonadota</taxon>
        <taxon>Gammaproteobacteria</taxon>
        <taxon>Oceanospirillales</taxon>
        <taxon>Litorivicinaceae</taxon>
        <taxon>Litorivicinus</taxon>
    </lineage>
</organism>
<sequence>MDLSQYSEDQLAQLKHQIESELEGRVEQKRKLAIDSILAAANDADISREDIIKALTGRSKGATGRKAPIKFRDPANADNTWSGRGRKPLWVVAYLDQGHSMESLAV</sequence>
<dbReference type="EMBL" id="CP045871">
    <property type="protein sequence ID" value="QGG80548.1"/>
    <property type="molecule type" value="Genomic_DNA"/>
</dbReference>
<dbReference type="InterPro" id="IPR037150">
    <property type="entry name" value="H-NS_C_dom_sf"/>
</dbReference>
<dbReference type="GO" id="GO:0003680">
    <property type="term" value="F:minor groove of adenine-thymine-rich DNA binding"/>
    <property type="evidence" value="ECO:0007669"/>
    <property type="project" value="TreeGrafter"/>
</dbReference>
<dbReference type="Proteomes" id="UP000388235">
    <property type="component" value="Chromosome"/>
</dbReference>
<name>A0A5Q2Q8R1_9GAMM</name>
<dbReference type="PANTHER" id="PTHR38097">
    <property type="match status" value="1"/>
</dbReference>
<evidence type="ECO:0000256" key="4">
    <source>
        <dbReference type="ARBA" id="ARBA00023125"/>
    </source>
</evidence>
<dbReference type="OrthoDB" id="5297879at2"/>
<dbReference type="GO" id="GO:0000976">
    <property type="term" value="F:transcription cis-regulatory region binding"/>
    <property type="evidence" value="ECO:0007669"/>
    <property type="project" value="TreeGrafter"/>
</dbReference>
<dbReference type="GO" id="GO:0032993">
    <property type="term" value="C:protein-DNA complex"/>
    <property type="evidence" value="ECO:0007669"/>
    <property type="project" value="TreeGrafter"/>
</dbReference>
<accession>A0A5Q2Q8R1</accession>
<protein>
    <submittedName>
        <fullName evidence="6">H-NS histone family protein</fullName>
    </submittedName>
</protein>
<dbReference type="KEGG" id="llp:GH975_08180"/>
<keyword evidence="3" id="KW-0963">Cytoplasm</keyword>
<dbReference type="GO" id="GO:0003681">
    <property type="term" value="F:bent DNA binding"/>
    <property type="evidence" value="ECO:0007669"/>
    <property type="project" value="TreeGrafter"/>
</dbReference>
<evidence type="ECO:0000256" key="2">
    <source>
        <dbReference type="ARBA" id="ARBA00010610"/>
    </source>
</evidence>
<reference evidence="6 7" key="1">
    <citation type="submission" date="2019-11" db="EMBL/GenBank/DDBJ databases">
        <authorList>
            <person name="Khan S.A."/>
            <person name="Jeon C.O."/>
            <person name="Chun B.H."/>
        </authorList>
    </citation>
    <scope>NUCLEOTIDE SEQUENCE [LARGE SCALE GENOMIC DNA]</scope>
    <source>
        <strain evidence="6 7">IMCC 1097</strain>
    </source>
</reference>
<dbReference type="RefSeq" id="WP_153714052.1">
    <property type="nucleotide sequence ID" value="NZ_CP045871.1"/>
</dbReference>
<evidence type="ECO:0000259" key="5">
    <source>
        <dbReference type="SMART" id="SM00528"/>
    </source>
</evidence>
<feature type="domain" description="DNA-binding protein H-NS-like C-terminal" evidence="5">
    <location>
        <begin position="61"/>
        <end position="106"/>
    </location>
</feature>
<keyword evidence="4" id="KW-0238">DNA-binding</keyword>
<evidence type="ECO:0000313" key="7">
    <source>
        <dbReference type="Proteomes" id="UP000388235"/>
    </source>
</evidence>
<proteinExistence type="inferred from homology"/>
<evidence type="ECO:0000313" key="6">
    <source>
        <dbReference type="EMBL" id="QGG80548.1"/>
    </source>
</evidence>
<dbReference type="SUPFAM" id="SSF81273">
    <property type="entry name" value="H-NS histone-like proteins"/>
    <property type="match status" value="1"/>
</dbReference>
<dbReference type="InterPro" id="IPR027444">
    <property type="entry name" value="H-NS_C_dom"/>
</dbReference>
<comment type="subcellular location">
    <subcellularLocation>
        <location evidence="1">Cytoplasm</location>
        <location evidence="1">Nucleoid</location>
    </subcellularLocation>
</comment>
<evidence type="ECO:0000256" key="1">
    <source>
        <dbReference type="ARBA" id="ARBA00004453"/>
    </source>
</evidence>
<dbReference type="SMART" id="SM00528">
    <property type="entry name" value="HNS"/>
    <property type="match status" value="1"/>
</dbReference>
<dbReference type="AlphaFoldDB" id="A0A5Q2Q8R1"/>